<gene>
    <name evidence="1" type="ORF">SACC_09430</name>
</gene>
<dbReference type="GeneID" id="68865687"/>
<protein>
    <submittedName>
        <fullName evidence="1">Uncharacterized protein</fullName>
    </submittedName>
</protein>
<accession>A0AAQ4CQ45</accession>
<name>A0AAQ4CQ45_9CREN</name>
<organism evidence="1 2">
    <name type="scientific">Saccharolobus caldissimus</name>
    <dbReference type="NCBI Taxonomy" id="1702097"/>
    <lineage>
        <taxon>Archaea</taxon>
        <taxon>Thermoproteota</taxon>
        <taxon>Thermoprotei</taxon>
        <taxon>Sulfolobales</taxon>
        <taxon>Sulfolobaceae</taxon>
        <taxon>Saccharolobus</taxon>
    </lineage>
</organism>
<evidence type="ECO:0000313" key="1">
    <source>
        <dbReference type="EMBL" id="BDB97926.1"/>
    </source>
</evidence>
<proteinExistence type="predicted"/>
<dbReference type="RefSeq" id="WP_229571882.1">
    <property type="nucleotide sequence ID" value="NZ_AP025226.1"/>
</dbReference>
<dbReference type="KEGG" id="scas:SACC_09430"/>
<reference evidence="1 2" key="1">
    <citation type="journal article" date="2022" name="Microbiol. Resour. Announc.">
        <title>Complete Genome Sequence of the Hyperthermophilic and Acidophilic Archaeon Saccharolobus caldissimus Strain HS-3T.</title>
        <authorList>
            <person name="Sakai H.D."/>
            <person name="Kurosawa N."/>
        </authorList>
    </citation>
    <scope>NUCLEOTIDE SEQUENCE [LARGE SCALE GENOMIC DNA]</scope>
    <source>
        <strain evidence="1 2">JCM32116</strain>
    </source>
</reference>
<dbReference type="EMBL" id="AP025226">
    <property type="protein sequence ID" value="BDB97926.1"/>
    <property type="molecule type" value="Genomic_DNA"/>
</dbReference>
<sequence>MSMKKDKEEFAFEELREPLEFAEQLFSTIEYSHNRIQLSTQKIEEKDIFDIIQQVLSLQKQLESRKEELTPSETVRLFFEILKNLGDERVQKLIKELIGGGITK</sequence>
<dbReference type="Proteomes" id="UP001319921">
    <property type="component" value="Chromosome"/>
</dbReference>
<dbReference type="AlphaFoldDB" id="A0AAQ4CQ45"/>
<evidence type="ECO:0000313" key="2">
    <source>
        <dbReference type="Proteomes" id="UP001319921"/>
    </source>
</evidence>
<keyword evidence="2" id="KW-1185">Reference proteome</keyword>